<protein>
    <submittedName>
        <fullName evidence="1">Uncharacterized protein</fullName>
    </submittedName>
</protein>
<sequence>MINKIYLNNFEKIKATFQKEGSITFIDFFQEDFFKILQKDVETLNFKKEKDPTAYSYSQANYLFRSKEFSKFVKKLSGRNLRRPIAYLFEWKDYTILNDQIKSKTGVDIVFDLTEYWQPEWGGMIIYSDGEGKYIQITPNRNSLTIIKRRGRKFVKYLNNKSQGRRYILMF</sequence>
<proteinExistence type="predicted"/>
<dbReference type="Gene3D" id="2.60.120.620">
    <property type="entry name" value="q2cbj1_9rhob like domain"/>
    <property type="match status" value="1"/>
</dbReference>
<dbReference type="Proteomes" id="UP000178991">
    <property type="component" value="Unassembled WGS sequence"/>
</dbReference>
<dbReference type="EMBL" id="MHOL01000012">
    <property type="protein sequence ID" value="OGZ62814.1"/>
    <property type="molecule type" value="Genomic_DNA"/>
</dbReference>
<dbReference type="PANTHER" id="PTHR12117:SF0">
    <property type="entry name" value="PROLYL 3-HYDROXYLASE OGFOD1"/>
    <property type="match status" value="1"/>
</dbReference>
<accession>A0A1G2HJX2</accession>
<organism evidence="1 2">
    <name type="scientific">Candidatus Staskawiczbacteria bacterium RIFCSPHIGHO2_01_FULL_34_27</name>
    <dbReference type="NCBI Taxonomy" id="1802199"/>
    <lineage>
        <taxon>Bacteria</taxon>
        <taxon>Candidatus Staskawicziibacteriota</taxon>
    </lineage>
</organism>
<name>A0A1G2HJX2_9BACT</name>
<evidence type="ECO:0000313" key="1">
    <source>
        <dbReference type="EMBL" id="OGZ62814.1"/>
    </source>
</evidence>
<dbReference type="AlphaFoldDB" id="A0A1G2HJX2"/>
<dbReference type="InterPro" id="IPR051842">
    <property type="entry name" value="uS12_prolyl_hydroxylase"/>
</dbReference>
<comment type="caution">
    <text evidence="1">The sequence shown here is derived from an EMBL/GenBank/DDBJ whole genome shotgun (WGS) entry which is preliminary data.</text>
</comment>
<dbReference type="PANTHER" id="PTHR12117">
    <property type="entry name" value="HISTONE ACETYLTRANSFERASE COMPLEX"/>
    <property type="match status" value="1"/>
</dbReference>
<reference evidence="1 2" key="1">
    <citation type="journal article" date="2016" name="Nat. Commun.">
        <title>Thousands of microbial genomes shed light on interconnected biogeochemical processes in an aquifer system.</title>
        <authorList>
            <person name="Anantharaman K."/>
            <person name="Brown C.T."/>
            <person name="Hug L.A."/>
            <person name="Sharon I."/>
            <person name="Castelle C.J."/>
            <person name="Probst A.J."/>
            <person name="Thomas B.C."/>
            <person name="Singh A."/>
            <person name="Wilkins M.J."/>
            <person name="Karaoz U."/>
            <person name="Brodie E.L."/>
            <person name="Williams K.H."/>
            <person name="Hubbard S.S."/>
            <person name="Banfield J.F."/>
        </authorList>
    </citation>
    <scope>NUCLEOTIDE SEQUENCE [LARGE SCALE GENOMIC DNA]</scope>
</reference>
<gene>
    <name evidence="1" type="ORF">A2639_01960</name>
</gene>
<evidence type="ECO:0000313" key="2">
    <source>
        <dbReference type="Proteomes" id="UP000178991"/>
    </source>
</evidence>